<keyword evidence="3 6" id="KW-0597">Phosphoprotein</keyword>
<dbReference type="InterPro" id="IPR011006">
    <property type="entry name" value="CheY-like_superfamily"/>
</dbReference>
<evidence type="ECO:0000259" key="9">
    <source>
        <dbReference type="PROSITE" id="PS50109"/>
    </source>
</evidence>
<dbReference type="SMART" id="SM00448">
    <property type="entry name" value="REC"/>
    <property type="match status" value="1"/>
</dbReference>
<dbReference type="PROSITE" id="PS50109">
    <property type="entry name" value="HIS_KIN"/>
    <property type="match status" value="1"/>
</dbReference>
<dbReference type="Pfam" id="PF00072">
    <property type="entry name" value="Response_reg"/>
    <property type="match status" value="1"/>
</dbReference>
<keyword evidence="5" id="KW-0418">Kinase</keyword>
<gene>
    <name evidence="11" type="ORF">PRZ48_001947</name>
</gene>
<dbReference type="CDD" id="cd17546">
    <property type="entry name" value="REC_hyHK_CKI1_RcsC-like"/>
    <property type="match status" value="1"/>
</dbReference>
<keyword evidence="4" id="KW-0808">Transferase</keyword>
<feature type="domain" description="Histidine kinase" evidence="9">
    <location>
        <begin position="515"/>
        <end position="793"/>
    </location>
</feature>
<comment type="caution">
    <text evidence="11">The sequence shown here is derived from an EMBL/GenBank/DDBJ whole genome shotgun (WGS) entry which is preliminary data.</text>
</comment>
<dbReference type="Pfam" id="PF00512">
    <property type="entry name" value="HisKA"/>
    <property type="match status" value="1"/>
</dbReference>
<feature type="region of interest" description="Disordered" evidence="7">
    <location>
        <begin position="401"/>
        <end position="431"/>
    </location>
</feature>
<evidence type="ECO:0000256" key="3">
    <source>
        <dbReference type="ARBA" id="ARBA00022553"/>
    </source>
</evidence>
<dbReference type="SUPFAM" id="SSF55781">
    <property type="entry name" value="GAF domain-like"/>
    <property type="match status" value="1"/>
</dbReference>
<dbReference type="SMART" id="SM00387">
    <property type="entry name" value="HATPase_c"/>
    <property type="match status" value="1"/>
</dbReference>
<dbReference type="InterPro" id="IPR029016">
    <property type="entry name" value="GAF-like_dom_sf"/>
</dbReference>
<dbReference type="SMART" id="SM00388">
    <property type="entry name" value="HisKA"/>
    <property type="match status" value="1"/>
</dbReference>
<dbReference type="EMBL" id="JAXOVC010000001">
    <property type="protein sequence ID" value="KAK4508209.1"/>
    <property type="molecule type" value="Genomic_DNA"/>
</dbReference>
<dbReference type="InterPro" id="IPR003018">
    <property type="entry name" value="GAF"/>
</dbReference>
<feature type="chain" id="PRO_5046261675" description="histidine kinase" evidence="8">
    <location>
        <begin position="17"/>
        <end position="1148"/>
    </location>
</feature>
<dbReference type="Gene3D" id="3.30.450.40">
    <property type="match status" value="1"/>
</dbReference>
<organism evidence="11 12">
    <name type="scientific">Zasmidium cellare</name>
    <name type="common">Wine cellar mold</name>
    <name type="synonym">Racodium cellare</name>
    <dbReference type="NCBI Taxonomy" id="395010"/>
    <lineage>
        <taxon>Eukaryota</taxon>
        <taxon>Fungi</taxon>
        <taxon>Dikarya</taxon>
        <taxon>Ascomycota</taxon>
        <taxon>Pezizomycotina</taxon>
        <taxon>Dothideomycetes</taxon>
        <taxon>Dothideomycetidae</taxon>
        <taxon>Mycosphaerellales</taxon>
        <taxon>Mycosphaerellaceae</taxon>
        <taxon>Zasmidium</taxon>
    </lineage>
</organism>
<dbReference type="InterPro" id="IPR005467">
    <property type="entry name" value="His_kinase_dom"/>
</dbReference>
<dbReference type="Gene3D" id="1.10.287.130">
    <property type="match status" value="1"/>
</dbReference>
<dbReference type="SUPFAM" id="SSF52172">
    <property type="entry name" value="CheY-like"/>
    <property type="match status" value="1"/>
</dbReference>
<evidence type="ECO:0000259" key="10">
    <source>
        <dbReference type="PROSITE" id="PS50110"/>
    </source>
</evidence>
<feature type="region of interest" description="Disordered" evidence="7">
    <location>
        <begin position="960"/>
        <end position="984"/>
    </location>
</feature>
<sequence length="1148" mass="126275">MLFFFDVTHAFVLAEATRTLSLAGEEVHQIGDPLWLGFTAIPRGFSVCEQTISIVAPPLSTACLSKPVNVISDLSEDTRFCGRPYVQSSPNVRFYAGVPITSPEGINIGAFCALDDVQREGLDDVEKEFMRDMSSTIMTHLTLVRAKAEQKRETRMVTALGRFVQDSSGLREPKRTDEDPDEFQDGHTGSVRLVDTELSAEPESYLEQAPRRLSKELYPTLNLPDRVETLSSPSPPASVQSHQDEIPQSEEFDSGTKYYDDDPAARSMVEDLRNEVIPTNIQRTFERAAREVRDAIGVDGVVFLDASIGTFGGLRDARNSVPRGESNGTTLNGYSFADDPVLWANRGTSTPNTCYVLGSSLSYDMPFDITETNITEPLLESLLAKYPSGKIWTFEGQGFESEDMTDSANEGSASSSRRQPSTPGAARDRWERRAHAEEIQRLFPRVRSFGFVGMWDHVRERWFAGGIFWTSSPFRVLSVESELLYISAFCDVIMTETKHLEAERSDKAKMDFLSSISHELRSPLHGILGSTECLQEQEQSMDIATELLVSQIESCGRTLLGEYRRVESPLSAYISTDNLPKDIIDHLLEYSRINFSTTPAPKPEIKGTETSSLEDKQFQHLAPVASTNGHVALDTITEEVIDAAVFSFLSGRDATHRDHVSVMIDIDSPGSSKWKCQMVTGGWKRICMNIVTNALKYTQRGYIHVGLQTTLIPNSGDQLAAVFTVSDSGKGMTKEFLKNHLFRAFSQEDSLSSGIGLGMNLVAKIVQTFGGKIDVQSEQGVGTRVTVYVPLQQAHLSQGVVLPRNKSKLHIRRKAVCVVDRLNIHGCQSSELVSTGDATAARAHALMVATIEKSCGQLGLKVCRNGTSTSDHAQLSIMLQSDLTALLQDPEKSDVKTSLGRKPLVVICESSHAERRLRKSKVSLVARQVVEYLAQPCGPNKLEKAIASCLTRQANVMTTNPIQNDTNKDILSTPDTSSKDVPLPPVITTLPSRPATPSLEVSSSNDGLVLLLVDDNPVNLQLLKTYASKRGFPRHLASNGLEAVEVYKETHLLTEPSSSHPGVPNVVLMDINMPICDGYEATKRIRAYEHEYGLTPATIIALTGLGSADAQREAYACGFDLFLTKPVQLKKLTALLEGLKKDRQGSRA</sequence>
<dbReference type="InterPro" id="IPR001789">
    <property type="entry name" value="Sig_transdc_resp-reg_receiver"/>
</dbReference>
<reference evidence="11 12" key="1">
    <citation type="journal article" date="2023" name="G3 (Bethesda)">
        <title>A chromosome-level genome assembly of Zasmidium syzygii isolated from banana leaves.</title>
        <authorList>
            <person name="van Westerhoven A.C."/>
            <person name="Mehrabi R."/>
            <person name="Talebi R."/>
            <person name="Steentjes M.B.F."/>
            <person name="Corcolon B."/>
            <person name="Chong P.A."/>
            <person name="Kema G.H.J."/>
            <person name="Seidl M.F."/>
        </authorList>
    </citation>
    <scope>NUCLEOTIDE SEQUENCE [LARGE SCALE GENOMIC DNA]</scope>
    <source>
        <strain evidence="11 12">P124</strain>
    </source>
</reference>
<evidence type="ECO:0000313" key="11">
    <source>
        <dbReference type="EMBL" id="KAK4508209.1"/>
    </source>
</evidence>
<feature type="domain" description="Response regulatory" evidence="10">
    <location>
        <begin position="1009"/>
        <end position="1140"/>
    </location>
</feature>
<feature type="compositionally biased region" description="Polar residues" evidence="7">
    <location>
        <begin position="960"/>
        <end position="976"/>
    </location>
</feature>
<dbReference type="Proteomes" id="UP001305779">
    <property type="component" value="Unassembled WGS sequence"/>
</dbReference>
<evidence type="ECO:0000256" key="8">
    <source>
        <dbReference type="SAM" id="SignalP"/>
    </source>
</evidence>
<keyword evidence="8" id="KW-0732">Signal</keyword>
<dbReference type="Gene3D" id="3.30.565.10">
    <property type="entry name" value="Histidine kinase-like ATPase, C-terminal domain"/>
    <property type="match status" value="1"/>
</dbReference>
<dbReference type="InterPro" id="IPR004358">
    <property type="entry name" value="Sig_transdc_His_kin-like_C"/>
</dbReference>
<evidence type="ECO:0000256" key="6">
    <source>
        <dbReference type="PROSITE-ProRule" id="PRU00169"/>
    </source>
</evidence>
<dbReference type="CDD" id="cd00082">
    <property type="entry name" value="HisKA"/>
    <property type="match status" value="1"/>
</dbReference>
<evidence type="ECO:0000256" key="1">
    <source>
        <dbReference type="ARBA" id="ARBA00000085"/>
    </source>
</evidence>
<feature type="compositionally biased region" description="Polar residues" evidence="7">
    <location>
        <begin position="406"/>
        <end position="422"/>
    </location>
</feature>
<keyword evidence="12" id="KW-1185">Reference proteome</keyword>
<name>A0ABR0F2M9_ZASCE</name>
<feature type="region of interest" description="Disordered" evidence="7">
    <location>
        <begin position="226"/>
        <end position="262"/>
    </location>
</feature>
<dbReference type="PANTHER" id="PTHR43047:SF72">
    <property type="entry name" value="OSMOSENSING HISTIDINE PROTEIN KINASE SLN1"/>
    <property type="match status" value="1"/>
</dbReference>
<proteinExistence type="predicted"/>
<dbReference type="PRINTS" id="PR00344">
    <property type="entry name" value="BCTRLSENSOR"/>
</dbReference>
<feature type="region of interest" description="Disordered" evidence="7">
    <location>
        <begin position="164"/>
        <end position="212"/>
    </location>
</feature>
<evidence type="ECO:0000256" key="5">
    <source>
        <dbReference type="ARBA" id="ARBA00022777"/>
    </source>
</evidence>
<dbReference type="PANTHER" id="PTHR43047">
    <property type="entry name" value="TWO-COMPONENT HISTIDINE PROTEIN KINASE"/>
    <property type="match status" value="1"/>
</dbReference>
<dbReference type="SUPFAM" id="SSF47384">
    <property type="entry name" value="Homodimeric domain of signal transducing histidine kinase"/>
    <property type="match status" value="1"/>
</dbReference>
<accession>A0ABR0F2M9</accession>
<dbReference type="InterPro" id="IPR036097">
    <property type="entry name" value="HisK_dim/P_sf"/>
</dbReference>
<feature type="modified residue" description="4-aspartylphosphate" evidence="6">
    <location>
        <position position="1070"/>
    </location>
</feature>
<protein>
    <recommendedName>
        <fullName evidence="2">histidine kinase</fullName>
        <ecNumber evidence="2">2.7.13.3</ecNumber>
    </recommendedName>
</protein>
<feature type="signal peptide" evidence="8">
    <location>
        <begin position="1"/>
        <end position="16"/>
    </location>
</feature>
<comment type="catalytic activity">
    <reaction evidence="1">
        <text>ATP + protein L-histidine = ADP + protein N-phospho-L-histidine.</text>
        <dbReference type="EC" id="2.7.13.3"/>
    </reaction>
</comment>
<dbReference type="Pfam" id="PF02518">
    <property type="entry name" value="HATPase_c"/>
    <property type="match status" value="1"/>
</dbReference>
<dbReference type="SUPFAM" id="SSF55874">
    <property type="entry name" value="ATPase domain of HSP90 chaperone/DNA topoisomerase II/histidine kinase"/>
    <property type="match status" value="1"/>
</dbReference>
<dbReference type="Pfam" id="PF01590">
    <property type="entry name" value="GAF"/>
    <property type="match status" value="1"/>
</dbReference>
<evidence type="ECO:0000256" key="2">
    <source>
        <dbReference type="ARBA" id="ARBA00012438"/>
    </source>
</evidence>
<feature type="compositionally biased region" description="Polar residues" evidence="7">
    <location>
        <begin position="229"/>
        <end position="241"/>
    </location>
</feature>
<dbReference type="PROSITE" id="PS50110">
    <property type="entry name" value="RESPONSE_REGULATORY"/>
    <property type="match status" value="1"/>
</dbReference>
<evidence type="ECO:0000256" key="7">
    <source>
        <dbReference type="SAM" id="MobiDB-lite"/>
    </source>
</evidence>
<evidence type="ECO:0000256" key="4">
    <source>
        <dbReference type="ARBA" id="ARBA00022679"/>
    </source>
</evidence>
<dbReference type="InterPro" id="IPR003661">
    <property type="entry name" value="HisK_dim/P_dom"/>
</dbReference>
<dbReference type="EC" id="2.7.13.3" evidence="2"/>
<dbReference type="Gene3D" id="3.40.50.2300">
    <property type="match status" value="1"/>
</dbReference>
<dbReference type="InterPro" id="IPR003594">
    <property type="entry name" value="HATPase_dom"/>
</dbReference>
<dbReference type="InterPro" id="IPR036890">
    <property type="entry name" value="HATPase_C_sf"/>
</dbReference>
<evidence type="ECO:0000313" key="12">
    <source>
        <dbReference type="Proteomes" id="UP001305779"/>
    </source>
</evidence>